<dbReference type="GO" id="GO:0008360">
    <property type="term" value="P:regulation of cell shape"/>
    <property type="evidence" value="ECO:0007669"/>
    <property type="project" value="UniProtKB-KW"/>
</dbReference>
<evidence type="ECO:0000259" key="9">
    <source>
        <dbReference type="Pfam" id="PF01225"/>
    </source>
</evidence>
<accession>A0A9D9EHL4</accession>
<dbReference type="PANTHER" id="PTHR43445:SF3">
    <property type="entry name" value="UDP-N-ACETYLMURAMATE--L-ALANINE LIGASE"/>
    <property type="match status" value="1"/>
</dbReference>
<dbReference type="Gene3D" id="3.90.190.20">
    <property type="entry name" value="Mur ligase, C-terminal domain"/>
    <property type="match status" value="1"/>
</dbReference>
<dbReference type="SUPFAM" id="SSF53623">
    <property type="entry name" value="MurD-like peptide ligases, catalytic domain"/>
    <property type="match status" value="1"/>
</dbReference>
<dbReference type="PANTHER" id="PTHR43445">
    <property type="entry name" value="UDP-N-ACETYLMURAMATE--L-ALANINE LIGASE-RELATED"/>
    <property type="match status" value="1"/>
</dbReference>
<dbReference type="Pfam" id="PF08245">
    <property type="entry name" value="Mur_ligase_M"/>
    <property type="match status" value="1"/>
</dbReference>
<dbReference type="GO" id="GO:0009252">
    <property type="term" value="P:peptidoglycan biosynthetic process"/>
    <property type="evidence" value="ECO:0007669"/>
    <property type="project" value="UniProtKB-KW"/>
</dbReference>
<keyword evidence="4" id="KW-0067">ATP-binding</keyword>
<evidence type="ECO:0000313" key="13">
    <source>
        <dbReference type="Proteomes" id="UP000823637"/>
    </source>
</evidence>
<evidence type="ECO:0000256" key="7">
    <source>
        <dbReference type="ARBA" id="ARBA00023306"/>
    </source>
</evidence>
<keyword evidence="6" id="KW-0573">Peptidoglycan synthesis</keyword>
<keyword evidence="2" id="KW-0132">Cell division</keyword>
<feature type="domain" description="Mur ligase C-terminal" evidence="10">
    <location>
        <begin position="306"/>
        <end position="441"/>
    </location>
</feature>
<protein>
    <submittedName>
        <fullName evidence="12">UDP-N-acetylmuramate--alanine ligase</fullName>
    </submittedName>
</protein>
<feature type="domain" description="Mur ligase central" evidence="11">
    <location>
        <begin position="113"/>
        <end position="284"/>
    </location>
</feature>
<dbReference type="GO" id="GO:0005524">
    <property type="term" value="F:ATP binding"/>
    <property type="evidence" value="ECO:0007669"/>
    <property type="project" value="UniProtKB-KW"/>
</dbReference>
<dbReference type="Gene3D" id="3.40.1190.10">
    <property type="entry name" value="Mur-like, catalytic domain"/>
    <property type="match status" value="1"/>
</dbReference>
<comment type="caution">
    <text evidence="12">The sequence shown here is derived from an EMBL/GenBank/DDBJ whole genome shotgun (WGS) entry which is preliminary data.</text>
</comment>
<keyword evidence="7" id="KW-0131">Cell cycle</keyword>
<dbReference type="Gene3D" id="3.40.50.720">
    <property type="entry name" value="NAD(P)-binding Rossmann-like Domain"/>
    <property type="match status" value="1"/>
</dbReference>
<evidence type="ECO:0000256" key="6">
    <source>
        <dbReference type="ARBA" id="ARBA00022984"/>
    </source>
</evidence>
<evidence type="ECO:0000313" key="12">
    <source>
        <dbReference type="EMBL" id="MBO8446741.1"/>
    </source>
</evidence>
<dbReference type="InterPro" id="IPR036615">
    <property type="entry name" value="Mur_ligase_C_dom_sf"/>
</dbReference>
<organism evidence="12 13">
    <name type="scientific">Candidatus Enterocola intestinipullorum</name>
    <dbReference type="NCBI Taxonomy" id="2840783"/>
    <lineage>
        <taxon>Bacteria</taxon>
        <taxon>Pseudomonadati</taxon>
        <taxon>Bacteroidota</taxon>
        <taxon>Bacteroidia</taxon>
        <taxon>Bacteroidales</taxon>
        <taxon>Candidatus Enterocola</taxon>
    </lineage>
</organism>
<evidence type="ECO:0000259" key="10">
    <source>
        <dbReference type="Pfam" id="PF02875"/>
    </source>
</evidence>
<reference evidence="12" key="2">
    <citation type="journal article" date="2021" name="PeerJ">
        <title>Extensive microbial diversity within the chicken gut microbiome revealed by metagenomics and culture.</title>
        <authorList>
            <person name="Gilroy R."/>
            <person name="Ravi A."/>
            <person name="Getino M."/>
            <person name="Pursley I."/>
            <person name="Horton D.L."/>
            <person name="Alikhan N.F."/>
            <person name="Baker D."/>
            <person name="Gharbi K."/>
            <person name="Hall N."/>
            <person name="Watson M."/>
            <person name="Adriaenssens E.M."/>
            <person name="Foster-Nyarko E."/>
            <person name="Jarju S."/>
            <person name="Secka A."/>
            <person name="Antonio M."/>
            <person name="Oren A."/>
            <person name="Chaudhuri R.R."/>
            <person name="La Ragione R."/>
            <person name="Hildebrand F."/>
            <person name="Pallen M.J."/>
        </authorList>
    </citation>
    <scope>NUCLEOTIDE SEQUENCE</scope>
    <source>
        <strain evidence="12">D3-1215</strain>
    </source>
</reference>
<dbReference type="SUPFAM" id="SSF51984">
    <property type="entry name" value="MurCD N-terminal domain"/>
    <property type="match status" value="1"/>
</dbReference>
<evidence type="ECO:0000259" key="11">
    <source>
        <dbReference type="Pfam" id="PF08245"/>
    </source>
</evidence>
<dbReference type="SUPFAM" id="SSF53244">
    <property type="entry name" value="MurD-like peptide ligases, peptide-binding domain"/>
    <property type="match status" value="1"/>
</dbReference>
<evidence type="ECO:0000256" key="3">
    <source>
        <dbReference type="ARBA" id="ARBA00022741"/>
    </source>
</evidence>
<dbReference type="InterPro" id="IPR013221">
    <property type="entry name" value="Mur_ligase_cen"/>
</dbReference>
<dbReference type="GO" id="GO:0016881">
    <property type="term" value="F:acid-amino acid ligase activity"/>
    <property type="evidence" value="ECO:0007669"/>
    <property type="project" value="InterPro"/>
</dbReference>
<evidence type="ECO:0000256" key="8">
    <source>
        <dbReference type="ARBA" id="ARBA00023316"/>
    </source>
</evidence>
<dbReference type="InterPro" id="IPR050061">
    <property type="entry name" value="MurCDEF_pg_biosynth"/>
</dbReference>
<feature type="domain" description="Mur ligase N-terminal catalytic" evidence="9">
    <location>
        <begin position="8"/>
        <end position="107"/>
    </location>
</feature>
<dbReference type="AlphaFoldDB" id="A0A9D9EHL4"/>
<proteinExistence type="predicted"/>
<dbReference type="Pfam" id="PF02875">
    <property type="entry name" value="Mur_ligase_C"/>
    <property type="match status" value="1"/>
</dbReference>
<dbReference type="EMBL" id="JADIMR010000047">
    <property type="protein sequence ID" value="MBO8446741.1"/>
    <property type="molecule type" value="Genomic_DNA"/>
</dbReference>
<dbReference type="InterPro" id="IPR004101">
    <property type="entry name" value="Mur_ligase_C"/>
</dbReference>
<dbReference type="GO" id="GO:0071555">
    <property type="term" value="P:cell wall organization"/>
    <property type="evidence" value="ECO:0007669"/>
    <property type="project" value="UniProtKB-KW"/>
</dbReference>
<evidence type="ECO:0000256" key="1">
    <source>
        <dbReference type="ARBA" id="ARBA00022598"/>
    </source>
</evidence>
<dbReference type="Proteomes" id="UP000823637">
    <property type="component" value="Unassembled WGS sequence"/>
</dbReference>
<keyword evidence="3" id="KW-0547">Nucleotide-binding</keyword>
<sequence length="460" mass="50756">MQYDSYFFVGIAGTGMSALAQYVKGKGCKVAGSDRLFSDTTKQAMQVALEQQGIECFYQDGRGIDKNFAAVVISTAIEDKNVELRKARKLGIPVIKRSELLAEISENARTIAVAGTSGKSTTTAMIFEILHDNGLAPSLITGAPLSSLQQRGLVGNAYGDTGEWLVIEADESDGSIVNYHPEISVLLNVERDHKDEDELIELFETFRDHTQRTFIVNDDYEQTRNLSQERSCDFGTRNKDVGFFGSDFVQDGFSIRFKVNGIGCDIPMIGRHNMENALAAIAACYQAGVSIEKAISTLAKFGGIYRRSQTVGIIDDRNICVIDDFAHNPSEVAAAIKACQRLAPTVMACFFPHGFGPLRFMKDELAEEVSSVLRDKDYFFITDVYYAGGTVDRDVEPDEVSEKIADEGKNALFTGDKESTLLKIVETTPKDNAVVLIMGARDPYLSDFARKVYFELSTLW</sequence>
<keyword evidence="1 12" id="KW-0436">Ligase</keyword>
<gene>
    <name evidence="12" type="ORF">IAC32_03215</name>
</gene>
<keyword evidence="8" id="KW-0961">Cell wall biogenesis/degradation</keyword>
<dbReference type="InterPro" id="IPR000713">
    <property type="entry name" value="Mur_ligase_N"/>
</dbReference>
<dbReference type="GO" id="GO:0051301">
    <property type="term" value="P:cell division"/>
    <property type="evidence" value="ECO:0007669"/>
    <property type="project" value="UniProtKB-KW"/>
</dbReference>
<evidence type="ECO:0000256" key="2">
    <source>
        <dbReference type="ARBA" id="ARBA00022618"/>
    </source>
</evidence>
<name>A0A9D9EHL4_9BACT</name>
<keyword evidence="5" id="KW-0133">Cell shape</keyword>
<evidence type="ECO:0000256" key="5">
    <source>
        <dbReference type="ARBA" id="ARBA00022960"/>
    </source>
</evidence>
<dbReference type="Pfam" id="PF01225">
    <property type="entry name" value="Mur_ligase"/>
    <property type="match status" value="1"/>
</dbReference>
<dbReference type="InterPro" id="IPR036565">
    <property type="entry name" value="Mur-like_cat_sf"/>
</dbReference>
<reference evidence="12" key="1">
    <citation type="submission" date="2020-10" db="EMBL/GenBank/DDBJ databases">
        <authorList>
            <person name="Gilroy R."/>
        </authorList>
    </citation>
    <scope>NUCLEOTIDE SEQUENCE</scope>
    <source>
        <strain evidence="12">D3-1215</strain>
    </source>
</reference>
<evidence type="ECO:0000256" key="4">
    <source>
        <dbReference type="ARBA" id="ARBA00022840"/>
    </source>
</evidence>